<gene>
    <name evidence="2" type="ORF">PEVE_00036214</name>
</gene>
<evidence type="ECO:0000313" key="2">
    <source>
        <dbReference type="EMBL" id="CAH3029464.1"/>
    </source>
</evidence>
<feature type="non-terminal residue" evidence="2">
    <location>
        <position position="112"/>
    </location>
</feature>
<name>A0ABN8MN51_9CNID</name>
<keyword evidence="3" id="KW-1185">Reference proteome</keyword>
<accession>A0ABN8MN51</accession>
<dbReference type="Proteomes" id="UP001159427">
    <property type="component" value="Unassembled WGS sequence"/>
</dbReference>
<dbReference type="EMBL" id="CALNXI010000573">
    <property type="protein sequence ID" value="CAH3029464.1"/>
    <property type="molecule type" value="Genomic_DNA"/>
</dbReference>
<evidence type="ECO:0000313" key="3">
    <source>
        <dbReference type="Proteomes" id="UP001159427"/>
    </source>
</evidence>
<sequence length="112" mass="12962">SEWEYDSGESDLELTSHSFCGHPKDIRFLKFSLSKSFLSCQNTKEAEEGIDEARYFNEKLTGKKRIKEPNTGGMAQEEKPAGREREGKKRRTAAQVHDFFSSKMQCQIKYFL</sequence>
<feature type="region of interest" description="Disordered" evidence="1">
    <location>
        <begin position="61"/>
        <end position="93"/>
    </location>
</feature>
<evidence type="ECO:0008006" key="4">
    <source>
        <dbReference type="Google" id="ProtNLM"/>
    </source>
</evidence>
<comment type="caution">
    <text evidence="2">The sequence shown here is derived from an EMBL/GenBank/DDBJ whole genome shotgun (WGS) entry which is preliminary data.</text>
</comment>
<reference evidence="2 3" key="1">
    <citation type="submission" date="2022-05" db="EMBL/GenBank/DDBJ databases">
        <authorList>
            <consortium name="Genoscope - CEA"/>
            <person name="William W."/>
        </authorList>
    </citation>
    <scope>NUCLEOTIDE SEQUENCE [LARGE SCALE GENOMIC DNA]</scope>
</reference>
<proteinExistence type="predicted"/>
<evidence type="ECO:0000256" key="1">
    <source>
        <dbReference type="SAM" id="MobiDB-lite"/>
    </source>
</evidence>
<protein>
    <recommendedName>
        <fullName evidence="4">Breast cancer susceptibility 1</fullName>
    </recommendedName>
</protein>
<organism evidence="2 3">
    <name type="scientific">Porites evermanni</name>
    <dbReference type="NCBI Taxonomy" id="104178"/>
    <lineage>
        <taxon>Eukaryota</taxon>
        <taxon>Metazoa</taxon>
        <taxon>Cnidaria</taxon>
        <taxon>Anthozoa</taxon>
        <taxon>Hexacorallia</taxon>
        <taxon>Scleractinia</taxon>
        <taxon>Fungiina</taxon>
        <taxon>Poritidae</taxon>
        <taxon>Porites</taxon>
    </lineage>
</organism>
<feature type="compositionally biased region" description="Basic and acidic residues" evidence="1">
    <location>
        <begin position="76"/>
        <end position="87"/>
    </location>
</feature>
<feature type="non-terminal residue" evidence="2">
    <location>
        <position position="1"/>
    </location>
</feature>